<name>A0A0C2ZQE2_9AGAM</name>
<dbReference type="InParanoid" id="A0A0C2ZQE2"/>
<keyword evidence="1" id="KW-1133">Transmembrane helix</keyword>
<dbReference type="Proteomes" id="UP000053989">
    <property type="component" value="Unassembled WGS sequence"/>
</dbReference>
<accession>A0A0C2ZQE2</accession>
<keyword evidence="1" id="KW-0812">Transmembrane</keyword>
<reference evidence="2 3" key="1">
    <citation type="submission" date="2014-04" db="EMBL/GenBank/DDBJ databases">
        <authorList>
            <consortium name="DOE Joint Genome Institute"/>
            <person name="Kuo A."/>
            <person name="Kohler A."/>
            <person name="Nagy L.G."/>
            <person name="Floudas D."/>
            <person name="Copeland A."/>
            <person name="Barry K.W."/>
            <person name="Cichocki N."/>
            <person name="Veneault-Fourrey C."/>
            <person name="LaButti K."/>
            <person name="Lindquist E.A."/>
            <person name="Lipzen A."/>
            <person name="Lundell T."/>
            <person name="Morin E."/>
            <person name="Murat C."/>
            <person name="Sun H."/>
            <person name="Tunlid A."/>
            <person name="Henrissat B."/>
            <person name="Grigoriev I.V."/>
            <person name="Hibbett D.S."/>
            <person name="Martin F."/>
            <person name="Nordberg H.P."/>
            <person name="Cantor M.N."/>
            <person name="Hua S.X."/>
        </authorList>
    </citation>
    <scope>NUCLEOTIDE SEQUENCE [LARGE SCALE GENOMIC DNA]</scope>
    <source>
        <strain evidence="2 3">Foug A</strain>
    </source>
</reference>
<dbReference type="EMBL" id="KN822146">
    <property type="protein sequence ID" value="KIM54827.1"/>
    <property type="molecule type" value="Genomic_DNA"/>
</dbReference>
<dbReference type="HOGENOM" id="CLU_1750759_0_0_1"/>
<feature type="transmembrane region" description="Helical" evidence="1">
    <location>
        <begin position="124"/>
        <end position="145"/>
    </location>
</feature>
<evidence type="ECO:0000256" key="1">
    <source>
        <dbReference type="SAM" id="Phobius"/>
    </source>
</evidence>
<sequence>MHAKIFTIKDLINAHNRHILTYHPACEFLAQCLTPSSKVGHGSYLISLDVRPCASMAQTEPAFLWKPRSGQDICDCKHTRSSRTCPHCVSIRQLTPPSTMVVTSQRSRNRTHYGRNVTVLPPPWTVPITTCLGTGIVLLMSSFPLPARK</sequence>
<dbReference type="AlphaFoldDB" id="A0A0C2ZQE2"/>
<reference evidence="3" key="2">
    <citation type="submission" date="2015-01" db="EMBL/GenBank/DDBJ databases">
        <title>Evolutionary Origins and Diversification of the Mycorrhizal Mutualists.</title>
        <authorList>
            <consortium name="DOE Joint Genome Institute"/>
            <consortium name="Mycorrhizal Genomics Consortium"/>
            <person name="Kohler A."/>
            <person name="Kuo A."/>
            <person name="Nagy L.G."/>
            <person name="Floudas D."/>
            <person name="Copeland A."/>
            <person name="Barry K.W."/>
            <person name="Cichocki N."/>
            <person name="Veneault-Fourrey C."/>
            <person name="LaButti K."/>
            <person name="Lindquist E.A."/>
            <person name="Lipzen A."/>
            <person name="Lundell T."/>
            <person name="Morin E."/>
            <person name="Murat C."/>
            <person name="Riley R."/>
            <person name="Ohm R."/>
            <person name="Sun H."/>
            <person name="Tunlid A."/>
            <person name="Henrissat B."/>
            <person name="Grigoriev I.V."/>
            <person name="Hibbett D.S."/>
            <person name="Martin F."/>
        </authorList>
    </citation>
    <scope>NUCLEOTIDE SEQUENCE [LARGE SCALE GENOMIC DNA]</scope>
    <source>
        <strain evidence="3">Foug A</strain>
    </source>
</reference>
<organism evidence="2 3">
    <name type="scientific">Scleroderma citrinum Foug A</name>
    <dbReference type="NCBI Taxonomy" id="1036808"/>
    <lineage>
        <taxon>Eukaryota</taxon>
        <taxon>Fungi</taxon>
        <taxon>Dikarya</taxon>
        <taxon>Basidiomycota</taxon>
        <taxon>Agaricomycotina</taxon>
        <taxon>Agaricomycetes</taxon>
        <taxon>Agaricomycetidae</taxon>
        <taxon>Boletales</taxon>
        <taxon>Sclerodermatineae</taxon>
        <taxon>Sclerodermataceae</taxon>
        <taxon>Scleroderma</taxon>
    </lineage>
</organism>
<evidence type="ECO:0000313" key="3">
    <source>
        <dbReference type="Proteomes" id="UP000053989"/>
    </source>
</evidence>
<keyword evidence="3" id="KW-1185">Reference proteome</keyword>
<gene>
    <name evidence="2" type="ORF">SCLCIDRAFT_338939</name>
</gene>
<proteinExistence type="predicted"/>
<evidence type="ECO:0000313" key="2">
    <source>
        <dbReference type="EMBL" id="KIM54827.1"/>
    </source>
</evidence>
<keyword evidence="1" id="KW-0472">Membrane</keyword>
<protein>
    <submittedName>
        <fullName evidence="2">Uncharacterized protein</fullName>
    </submittedName>
</protein>